<evidence type="ECO:0000313" key="6">
    <source>
        <dbReference type="Proteomes" id="UP000245168"/>
    </source>
</evidence>
<dbReference type="SUPFAM" id="SSF82171">
    <property type="entry name" value="DPP6 N-terminal domain-like"/>
    <property type="match status" value="1"/>
</dbReference>
<feature type="chain" id="PRO_5015433148" evidence="3">
    <location>
        <begin position="29"/>
        <end position="691"/>
    </location>
</feature>
<keyword evidence="6" id="KW-1185">Reference proteome</keyword>
<protein>
    <submittedName>
        <fullName evidence="5">S9 family peptidase</fullName>
    </submittedName>
</protein>
<evidence type="ECO:0000256" key="3">
    <source>
        <dbReference type="SAM" id="SignalP"/>
    </source>
</evidence>
<keyword evidence="3" id="KW-0732">Signal</keyword>
<dbReference type="Gene3D" id="2.120.10.30">
    <property type="entry name" value="TolB, C-terminal domain"/>
    <property type="match status" value="2"/>
</dbReference>
<reference evidence="6" key="1">
    <citation type="submission" date="2018-05" db="EMBL/GenBank/DDBJ databases">
        <authorList>
            <person name="Liu B.-T."/>
        </authorList>
    </citation>
    <scope>NUCLEOTIDE SEQUENCE [LARGE SCALE GENOMIC DNA]</scope>
    <source>
        <strain evidence="6">WD6-1</strain>
    </source>
</reference>
<evidence type="ECO:0000313" key="5">
    <source>
        <dbReference type="EMBL" id="PWE18126.1"/>
    </source>
</evidence>
<dbReference type="PANTHER" id="PTHR42776">
    <property type="entry name" value="SERINE PEPTIDASE S9 FAMILY MEMBER"/>
    <property type="match status" value="1"/>
</dbReference>
<dbReference type="AlphaFoldDB" id="A0A2U2BVS4"/>
<dbReference type="EMBL" id="QEXV01000001">
    <property type="protein sequence ID" value="PWE18126.1"/>
    <property type="molecule type" value="Genomic_DNA"/>
</dbReference>
<sequence length="691" mass="74802">MREPGMQYLAKGAVLAACASLVGVPAFAQERDMTIEDVFEIRHVGSAALSPDGGHIAYTLTDPRNVVAGEENGASDAHLWIAPVNGEGRPYVAGDIRVGDVAWRPGAGTVTFTAQREGDEVSTLYEIDPDGGEAQKLFAHDTAISSYAWGPRGEQLYFVAGEEIDAINEGFEERGFRVNVYEENLAFSRVWRVDVTADEAEAAALELEGHASAVEISDDGRRLAVALQPTPLIDDYYMNRRWHVVDARDGDVVSVIETPGKTGDAEFSPDGRSLALLAGVDRNDTIAGTLHVADARTGEFSAIAADAEQHVMDFEWAGEDEIVALVHAGLTSALATYSTDGEELSRVAQDDTVIHGIDLHRASGRLAAVADAPGHPRELFNGAVDGDLARNGDHNPWLDDVRLGEQRGFEYESRDGLRVEGVLITPRGERPEGGWPLILTVHGGPEAHYSNGWLTGYSTAGHVGAGRGFAVFYPNYRGSTGRGEDFTKLHQDDYAGGEFNDLVDGVNALAEAGIVDRDRVGITGGSYGGYASMWGATALSEHFAASVAFVGISNQISKVGTTDIPTEMYHVHARRWPWEDNWMNLLERSPVYHAGNSETPTLILHGEEDTRVHPSQSMELYRNLKLRSAAPVRLITYPGEGHGNDRAAAQLDYAHRLFRWMEHYLTGEGGEPPAPGLDYADILGEEADGEE</sequence>
<dbReference type="InterPro" id="IPR029058">
    <property type="entry name" value="AB_hydrolase_fold"/>
</dbReference>
<dbReference type="Pfam" id="PF00326">
    <property type="entry name" value="Peptidase_S9"/>
    <property type="match status" value="1"/>
</dbReference>
<evidence type="ECO:0000259" key="4">
    <source>
        <dbReference type="Pfam" id="PF00326"/>
    </source>
</evidence>
<dbReference type="Proteomes" id="UP000245168">
    <property type="component" value="Unassembled WGS sequence"/>
</dbReference>
<feature type="region of interest" description="Disordered" evidence="2">
    <location>
        <begin position="669"/>
        <end position="691"/>
    </location>
</feature>
<organism evidence="5 6">
    <name type="scientific">Marinicauda salina</name>
    <dbReference type="NCBI Taxonomy" id="2135793"/>
    <lineage>
        <taxon>Bacteria</taxon>
        <taxon>Pseudomonadati</taxon>
        <taxon>Pseudomonadota</taxon>
        <taxon>Alphaproteobacteria</taxon>
        <taxon>Maricaulales</taxon>
        <taxon>Maricaulaceae</taxon>
        <taxon>Marinicauda</taxon>
    </lineage>
</organism>
<keyword evidence="1" id="KW-0378">Hydrolase</keyword>
<dbReference type="Gene3D" id="3.40.50.1820">
    <property type="entry name" value="alpha/beta hydrolase"/>
    <property type="match status" value="1"/>
</dbReference>
<dbReference type="InterPro" id="IPR001375">
    <property type="entry name" value="Peptidase_S9_cat"/>
</dbReference>
<name>A0A2U2BVS4_9PROT</name>
<comment type="caution">
    <text evidence="5">The sequence shown here is derived from an EMBL/GenBank/DDBJ whole genome shotgun (WGS) entry which is preliminary data.</text>
</comment>
<gene>
    <name evidence="5" type="ORF">DDZ18_00475</name>
</gene>
<dbReference type="SUPFAM" id="SSF53474">
    <property type="entry name" value="alpha/beta-Hydrolases"/>
    <property type="match status" value="1"/>
</dbReference>
<accession>A0A2U2BVS4</accession>
<evidence type="ECO:0000256" key="2">
    <source>
        <dbReference type="SAM" id="MobiDB-lite"/>
    </source>
</evidence>
<dbReference type="GO" id="GO:0004252">
    <property type="term" value="F:serine-type endopeptidase activity"/>
    <property type="evidence" value="ECO:0007669"/>
    <property type="project" value="TreeGrafter"/>
</dbReference>
<dbReference type="InterPro" id="IPR011042">
    <property type="entry name" value="6-blade_b-propeller_TolB-like"/>
</dbReference>
<proteinExistence type="predicted"/>
<dbReference type="PANTHER" id="PTHR42776:SF27">
    <property type="entry name" value="DIPEPTIDYL PEPTIDASE FAMILY MEMBER 6"/>
    <property type="match status" value="1"/>
</dbReference>
<feature type="domain" description="Peptidase S9 prolyl oligopeptidase catalytic" evidence="4">
    <location>
        <begin position="464"/>
        <end position="666"/>
    </location>
</feature>
<feature type="signal peptide" evidence="3">
    <location>
        <begin position="1"/>
        <end position="28"/>
    </location>
</feature>
<evidence type="ECO:0000256" key="1">
    <source>
        <dbReference type="ARBA" id="ARBA00022801"/>
    </source>
</evidence>
<dbReference type="GO" id="GO:0006508">
    <property type="term" value="P:proteolysis"/>
    <property type="evidence" value="ECO:0007669"/>
    <property type="project" value="InterPro"/>
</dbReference>